<feature type="coiled-coil region" evidence="1">
    <location>
        <begin position="402"/>
        <end position="468"/>
    </location>
</feature>
<feature type="compositionally biased region" description="Low complexity" evidence="2">
    <location>
        <begin position="146"/>
        <end position="161"/>
    </location>
</feature>
<name>A0A0M9FP62_LEPPY</name>
<feature type="compositionally biased region" description="Basic and acidic residues" evidence="2">
    <location>
        <begin position="122"/>
        <end position="145"/>
    </location>
</feature>
<evidence type="ECO:0000313" key="3">
    <source>
        <dbReference type="EMBL" id="KPA73167.1"/>
    </source>
</evidence>
<dbReference type="Proteomes" id="UP000037923">
    <property type="component" value="Unassembled WGS sequence"/>
</dbReference>
<feature type="compositionally biased region" description="Polar residues" evidence="2">
    <location>
        <begin position="487"/>
        <end position="496"/>
    </location>
</feature>
<organism evidence="3 4">
    <name type="scientific">Leptomonas pyrrhocoris</name>
    <name type="common">Firebug parasite</name>
    <dbReference type="NCBI Taxonomy" id="157538"/>
    <lineage>
        <taxon>Eukaryota</taxon>
        <taxon>Discoba</taxon>
        <taxon>Euglenozoa</taxon>
        <taxon>Kinetoplastea</taxon>
        <taxon>Metakinetoplastina</taxon>
        <taxon>Trypanosomatida</taxon>
        <taxon>Trypanosomatidae</taxon>
        <taxon>Leishmaniinae</taxon>
        <taxon>Leptomonas</taxon>
    </lineage>
</organism>
<feature type="compositionally biased region" description="Basic and acidic residues" evidence="2">
    <location>
        <begin position="20"/>
        <end position="35"/>
    </location>
</feature>
<feature type="compositionally biased region" description="Polar residues" evidence="2">
    <location>
        <begin position="336"/>
        <end position="346"/>
    </location>
</feature>
<dbReference type="RefSeq" id="XP_015651606.1">
    <property type="nucleotide sequence ID" value="XM_015809803.1"/>
</dbReference>
<dbReference type="AlphaFoldDB" id="A0A0M9FP62"/>
<dbReference type="OrthoDB" id="310405at2759"/>
<dbReference type="VEuPathDB" id="TriTrypDB:LpyrH10_40_0090"/>
<dbReference type="GeneID" id="26910349"/>
<evidence type="ECO:0000256" key="2">
    <source>
        <dbReference type="SAM" id="MobiDB-lite"/>
    </source>
</evidence>
<evidence type="ECO:0000313" key="4">
    <source>
        <dbReference type="Proteomes" id="UP000037923"/>
    </source>
</evidence>
<dbReference type="OMA" id="FEAQHQR"/>
<feature type="region of interest" description="Disordered" evidence="2">
    <location>
        <begin position="469"/>
        <end position="522"/>
    </location>
</feature>
<keyword evidence="1" id="KW-0175">Coiled coil</keyword>
<comment type="caution">
    <text evidence="3">The sequence shown here is derived from an EMBL/GenBank/DDBJ whole genome shotgun (WGS) entry which is preliminary data.</text>
</comment>
<dbReference type="EMBL" id="LGTL01000040">
    <property type="protein sequence ID" value="KPA73167.1"/>
    <property type="molecule type" value="Genomic_DNA"/>
</dbReference>
<accession>A0A0M9FP62</accession>
<proteinExistence type="predicted"/>
<feature type="region of interest" description="Disordered" evidence="2">
    <location>
        <begin position="249"/>
        <end position="346"/>
    </location>
</feature>
<evidence type="ECO:0000256" key="1">
    <source>
        <dbReference type="SAM" id="Coils"/>
    </source>
</evidence>
<keyword evidence="4" id="KW-1185">Reference proteome</keyword>
<sequence length="522" mass="57791">MDYGEAIVKRRPSRPQVHPEPLDEPHATAPRHGDEETTGAAGGVEAPVHYHGDAAEEVAPSRPTSKPSAVTAERRGEAEAESDDDDARSTSPTDEEEGAAAHDGLEEAATAPPPPRPMKTARPRDAKAKNSAKTEKAKRAKKEAETAPGAAAAAATATPAAPKKKKPTHRVNLANVEKQPPVAEGVNTPRSIAVCEKHGVNPAELAHYPKEHFKGAGVEDEVVELRYHSYEKRRKARMAELMPDYRAAVKHSTPRPLTPAEDVDANAPAAAQAEEEKEETQRTTTGPMDDEEKMRRQFEAQHQRLLEQERRKANGGSGGYDFDGYRRGSAGASYPRGTSPSRRSVSTAGLGRLTVDQPYSAVKIYSQSIAEERPLTQNEAVMIEEINEREAHRLDTQERAVIIRENKELIHVERELEKERRTTANVRAKAQERERIQYELFKHTNDRYQEAFARRQNLEEQRQAKLMESIAEKDGHAHSNGRYASLISRSRQSGSLTRRRSSNSDAQPQVQPTEEREGGANE</sequence>
<gene>
    <name evidence="3" type="ORF">ABB37_10069</name>
</gene>
<feature type="compositionally biased region" description="Basic and acidic residues" evidence="2">
    <location>
        <begin position="513"/>
        <end position="522"/>
    </location>
</feature>
<feature type="compositionally biased region" description="Basic and acidic residues" evidence="2">
    <location>
        <begin position="292"/>
        <end position="312"/>
    </location>
</feature>
<feature type="compositionally biased region" description="Polar residues" evidence="2">
    <location>
        <begin position="503"/>
        <end position="512"/>
    </location>
</feature>
<protein>
    <submittedName>
        <fullName evidence="3">Uncharacterized protein</fullName>
    </submittedName>
</protein>
<reference evidence="3 4" key="1">
    <citation type="submission" date="2015-07" db="EMBL/GenBank/DDBJ databases">
        <title>High-quality genome of monoxenous trypanosomatid Leptomonas pyrrhocoris.</title>
        <authorList>
            <person name="Flegontov P."/>
            <person name="Butenko A."/>
            <person name="Firsov S."/>
            <person name="Vlcek C."/>
            <person name="Logacheva M.D."/>
            <person name="Field M."/>
            <person name="Filatov D."/>
            <person name="Flegontova O."/>
            <person name="Gerasimov E."/>
            <person name="Jackson A.P."/>
            <person name="Kelly S."/>
            <person name="Opperdoes F."/>
            <person name="O'Reilly A."/>
            <person name="Votypka J."/>
            <person name="Yurchenko V."/>
            <person name="Lukes J."/>
        </authorList>
    </citation>
    <scope>NUCLEOTIDE SEQUENCE [LARGE SCALE GENOMIC DNA]</scope>
    <source>
        <strain evidence="3">H10</strain>
    </source>
</reference>
<feature type="region of interest" description="Disordered" evidence="2">
    <location>
        <begin position="1"/>
        <end position="185"/>
    </location>
</feature>